<evidence type="ECO:0000313" key="1">
    <source>
        <dbReference type="EMBL" id="GAA2385674.1"/>
    </source>
</evidence>
<dbReference type="RefSeq" id="WP_344619377.1">
    <property type="nucleotide sequence ID" value="NZ_BAAARV010000099.1"/>
</dbReference>
<gene>
    <name evidence="1" type="ORF">GCM10010170_095650</name>
</gene>
<sequence length="158" mass="17308">MTQRLYDRTSRTISYDDVDPALRAAIEQHAEERLLGPVRPVAVVDTHSVNLKKGGLFGRLAGRSEKEHRTVALLLPQALVVVTTGAERGVVVMSTRLPDIARIGGRDPQLIVDSGVSVESRWNGHNQDIVSYYVGLGDDPAGREFQDRLRAAVVAARQ</sequence>
<dbReference type="Proteomes" id="UP001501444">
    <property type="component" value="Unassembled WGS sequence"/>
</dbReference>
<comment type="caution">
    <text evidence="1">The sequence shown here is derived from an EMBL/GenBank/DDBJ whole genome shotgun (WGS) entry which is preliminary data.</text>
</comment>
<accession>A0ABP5UQD3</accession>
<keyword evidence="2" id="KW-1185">Reference proteome</keyword>
<name>A0ABP5UQD3_9ACTN</name>
<reference evidence="2" key="1">
    <citation type="journal article" date="2019" name="Int. J. Syst. Evol. Microbiol.">
        <title>The Global Catalogue of Microorganisms (GCM) 10K type strain sequencing project: providing services to taxonomists for standard genome sequencing and annotation.</title>
        <authorList>
            <consortium name="The Broad Institute Genomics Platform"/>
            <consortium name="The Broad Institute Genome Sequencing Center for Infectious Disease"/>
            <person name="Wu L."/>
            <person name="Ma J."/>
        </authorList>
    </citation>
    <scope>NUCLEOTIDE SEQUENCE [LARGE SCALE GENOMIC DNA]</scope>
    <source>
        <strain evidence="2">JCM 3272</strain>
    </source>
</reference>
<organism evidence="1 2">
    <name type="scientific">Dactylosporangium salmoneum</name>
    <dbReference type="NCBI Taxonomy" id="53361"/>
    <lineage>
        <taxon>Bacteria</taxon>
        <taxon>Bacillati</taxon>
        <taxon>Actinomycetota</taxon>
        <taxon>Actinomycetes</taxon>
        <taxon>Micromonosporales</taxon>
        <taxon>Micromonosporaceae</taxon>
        <taxon>Dactylosporangium</taxon>
    </lineage>
</organism>
<evidence type="ECO:0000313" key="2">
    <source>
        <dbReference type="Proteomes" id="UP001501444"/>
    </source>
</evidence>
<dbReference type="EMBL" id="BAAARV010000099">
    <property type="protein sequence ID" value="GAA2385674.1"/>
    <property type="molecule type" value="Genomic_DNA"/>
</dbReference>
<protein>
    <submittedName>
        <fullName evidence="1">Uncharacterized protein</fullName>
    </submittedName>
</protein>
<proteinExistence type="predicted"/>